<dbReference type="Proteomes" id="UP001139887">
    <property type="component" value="Unassembled WGS sequence"/>
</dbReference>
<evidence type="ECO:0000313" key="1">
    <source>
        <dbReference type="EMBL" id="KAJ2845344.1"/>
    </source>
</evidence>
<dbReference type="AlphaFoldDB" id="A0A9W8I4Z7"/>
<dbReference type="EMBL" id="JANBUW010000824">
    <property type="protein sequence ID" value="KAJ2845344.1"/>
    <property type="molecule type" value="Genomic_DNA"/>
</dbReference>
<name>A0A9W8I4Z7_9FUNG</name>
<sequence length="385" mass="42393">MRLQGIDTVEQKLERLDLVAEDTHEEGAGKTLSESIRITDIDPLSIDLPRAIAELDQQLVQHGIGIPALAQSIMERISQWAARADHKSVGQIMNQLSALLLAEGSDYSESIALADLKHTENATGKWTDGRFTLTIAAVFRPVLVDLVARWTLPEAPATVFHYLGSSISAEELHTSIAYTAGCLLPTAPQIRSLVMAYFRARVPACIAEQAVQTDNKDKALFVMLIACRLLHQLSDAATAWGWEASLTMLMGPQHSTQVRYLACECLCRVKSLSDQGRTQLLTTLSIDNSLLAHTRTWLVYGRQQFIEQATKQLAEQNRRNYEQGIWHSMPAEHKWLNESLLSASVACVGGVLLHAHAAERRDIGSDFVVTPMVARNAHAVALATS</sequence>
<proteinExistence type="predicted"/>
<accession>A0A9W8I4Z7</accession>
<comment type="caution">
    <text evidence="1">The sequence shown here is derived from an EMBL/GenBank/DDBJ whole genome shotgun (WGS) entry which is preliminary data.</text>
</comment>
<keyword evidence="2" id="KW-1185">Reference proteome</keyword>
<feature type="non-terminal residue" evidence="1">
    <location>
        <position position="385"/>
    </location>
</feature>
<reference evidence="1" key="1">
    <citation type="submission" date="2022-07" db="EMBL/GenBank/DDBJ databases">
        <title>Phylogenomic reconstructions and comparative analyses of Kickxellomycotina fungi.</title>
        <authorList>
            <person name="Reynolds N.K."/>
            <person name="Stajich J.E."/>
            <person name="Barry K."/>
            <person name="Grigoriev I.V."/>
            <person name="Crous P."/>
            <person name="Smith M.E."/>
        </authorList>
    </citation>
    <scope>NUCLEOTIDE SEQUENCE</scope>
    <source>
        <strain evidence="1">NRRL 1566</strain>
    </source>
</reference>
<protein>
    <submittedName>
        <fullName evidence="1">AAA ATPase midasin</fullName>
    </submittedName>
</protein>
<evidence type="ECO:0000313" key="2">
    <source>
        <dbReference type="Proteomes" id="UP001139887"/>
    </source>
</evidence>
<gene>
    <name evidence="1" type="primary">MDN1_3</name>
    <name evidence="1" type="ORF">IWW36_004817</name>
</gene>
<dbReference type="OrthoDB" id="5522371at2759"/>
<organism evidence="1 2">
    <name type="scientific">Coemansia brasiliensis</name>
    <dbReference type="NCBI Taxonomy" id="2650707"/>
    <lineage>
        <taxon>Eukaryota</taxon>
        <taxon>Fungi</taxon>
        <taxon>Fungi incertae sedis</taxon>
        <taxon>Zoopagomycota</taxon>
        <taxon>Kickxellomycotina</taxon>
        <taxon>Kickxellomycetes</taxon>
        <taxon>Kickxellales</taxon>
        <taxon>Kickxellaceae</taxon>
        <taxon>Coemansia</taxon>
    </lineage>
</organism>